<sequence length="152" mass="16894">MVRDAKPKAAEKSWRLTLRVQDRGAALRRRSSVRPNQSRTLLGRGVTRQSEETAIWPTTIGGALSRFVPNADNTSDATDTIFRLASSVAQESADRWKRRPDRLGDTGVAVTERMKCEAVERTGFVLLREGVTPRALLKTPRSSSRCATGWAR</sequence>
<name>A0ACC6AIJ0_NITWI</name>
<evidence type="ECO:0000313" key="1">
    <source>
        <dbReference type="EMBL" id="MCP1999660.1"/>
    </source>
</evidence>
<accession>A0ACC6AIJ0</accession>
<organism evidence="1 2">
    <name type="scientific">Nitrobacter winogradskyi</name>
    <name type="common">Nitrobacter agilis</name>
    <dbReference type="NCBI Taxonomy" id="913"/>
    <lineage>
        <taxon>Bacteria</taxon>
        <taxon>Pseudomonadati</taxon>
        <taxon>Pseudomonadota</taxon>
        <taxon>Alphaproteobacteria</taxon>
        <taxon>Hyphomicrobiales</taxon>
        <taxon>Nitrobacteraceae</taxon>
        <taxon>Nitrobacter</taxon>
    </lineage>
</organism>
<reference evidence="1" key="1">
    <citation type="submission" date="2022-03" db="EMBL/GenBank/DDBJ databases">
        <title>Interactions between chemoautotrophic and heterotrophic bacteria.</title>
        <authorList>
            <person name="Santoro A."/>
        </authorList>
    </citation>
    <scope>NUCLEOTIDE SEQUENCE</scope>
    <source>
        <strain evidence="1">Nb-106</strain>
    </source>
</reference>
<gene>
    <name evidence="1" type="ORF">J2S34_002108</name>
</gene>
<keyword evidence="2" id="KW-1185">Reference proteome</keyword>
<protein>
    <submittedName>
        <fullName evidence="1">Uncharacterized protein</fullName>
    </submittedName>
</protein>
<comment type="caution">
    <text evidence="1">The sequence shown here is derived from an EMBL/GenBank/DDBJ whole genome shotgun (WGS) entry which is preliminary data.</text>
</comment>
<proteinExistence type="predicted"/>
<dbReference type="EMBL" id="JALJZS010000002">
    <property type="protein sequence ID" value="MCP1999660.1"/>
    <property type="molecule type" value="Genomic_DNA"/>
</dbReference>
<dbReference type="Proteomes" id="UP001205486">
    <property type="component" value="Unassembled WGS sequence"/>
</dbReference>
<evidence type="ECO:0000313" key="2">
    <source>
        <dbReference type="Proteomes" id="UP001205486"/>
    </source>
</evidence>